<reference evidence="1" key="1">
    <citation type="journal article" date="2017" name="Nature">
        <title>The sunflower genome provides insights into oil metabolism, flowering and Asterid evolution.</title>
        <authorList>
            <person name="Badouin H."/>
            <person name="Gouzy J."/>
            <person name="Grassa C.J."/>
            <person name="Murat F."/>
            <person name="Staton S.E."/>
            <person name="Cottret L."/>
            <person name="Lelandais-Briere C."/>
            <person name="Owens G.L."/>
            <person name="Carrere S."/>
            <person name="Mayjonade B."/>
            <person name="Legrand L."/>
            <person name="Gill N."/>
            <person name="Kane N.C."/>
            <person name="Bowers J.E."/>
            <person name="Hubner S."/>
            <person name="Bellec A."/>
            <person name="Berard A."/>
            <person name="Berges H."/>
            <person name="Blanchet N."/>
            <person name="Boniface M.C."/>
            <person name="Brunel D."/>
            <person name="Catrice O."/>
            <person name="Chaidir N."/>
            <person name="Claudel C."/>
            <person name="Donnadieu C."/>
            <person name="Faraut T."/>
            <person name="Fievet G."/>
            <person name="Helmstetter N."/>
            <person name="King M."/>
            <person name="Knapp S.J."/>
            <person name="Lai Z."/>
            <person name="Le Paslier M.C."/>
            <person name="Lippi Y."/>
            <person name="Lorenzon L."/>
            <person name="Mandel J.R."/>
            <person name="Marage G."/>
            <person name="Marchand G."/>
            <person name="Marquand E."/>
            <person name="Bret-Mestries E."/>
            <person name="Morien E."/>
            <person name="Nambeesan S."/>
            <person name="Nguyen T."/>
            <person name="Pegot-Espagnet P."/>
            <person name="Pouilly N."/>
            <person name="Raftis F."/>
            <person name="Sallet E."/>
            <person name="Schiex T."/>
            <person name="Thomas J."/>
            <person name="Vandecasteele C."/>
            <person name="Vares D."/>
            <person name="Vear F."/>
            <person name="Vautrin S."/>
            <person name="Crespi M."/>
            <person name="Mangin B."/>
            <person name="Burke J.M."/>
            <person name="Salse J."/>
            <person name="Munos S."/>
            <person name="Vincourt P."/>
            <person name="Rieseberg L.H."/>
            <person name="Langlade N.B."/>
        </authorList>
    </citation>
    <scope>NUCLEOTIDE SEQUENCE</scope>
    <source>
        <tissue evidence="1">Leaves</tissue>
    </source>
</reference>
<protein>
    <submittedName>
        <fullName evidence="1">Uncharacterized protein</fullName>
    </submittedName>
</protein>
<name>A0A9K3IVW6_HELAN</name>
<organism evidence="1 2">
    <name type="scientific">Helianthus annuus</name>
    <name type="common">Common sunflower</name>
    <dbReference type="NCBI Taxonomy" id="4232"/>
    <lineage>
        <taxon>Eukaryota</taxon>
        <taxon>Viridiplantae</taxon>
        <taxon>Streptophyta</taxon>
        <taxon>Embryophyta</taxon>
        <taxon>Tracheophyta</taxon>
        <taxon>Spermatophyta</taxon>
        <taxon>Magnoliopsida</taxon>
        <taxon>eudicotyledons</taxon>
        <taxon>Gunneridae</taxon>
        <taxon>Pentapetalae</taxon>
        <taxon>asterids</taxon>
        <taxon>campanulids</taxon>
        <taxon>Asterales</taxon>
        <taxon>Asteraceae</taxon>
        <taxon>Asteroideae</taxon>
        <taxon>Heliantheae alliance</taxon>
        <taxon>Heliantheae</taxon>
        <taxon>Helianthus</taxon>
    </lineage>
</organism>
<evidence type="ECO:0000313" key="2">
    <source>
        <dbReference type="Proteomes" id="UP000215914"/>
    </source>
</evidence>
<gene>
    <name evidence="1" type="ORF">HanXRQr2_Chr06g0278471</name>
</gene>
<comment type="caution">
    <text evidence="1">The sequence shown here is derived from an EMBL/GenBank/DDBJ whole genome shotgun (WGS) entry which is preliminary data.</text>
</comment>
<proteinExistence type="predicted"/>
<keyword evidence="2" id="KW-1185">Reference proteome</keyword>
<dbReference type="AlphaFoldDB" id="A0A9K3IVW6"/>
<dbReference type="Gramene" id="mRNA:HanXRQr2_Chr06g0278471">
    <property type="protein sequence ID" value="CDS:HanXRQr2_Chr06g0278471.1"/>
    <property type="gene ID" value="HanXRQr2_Chr06g0278471"/>
</dbReference>
<accession>A0A9K3IVW6</accession>
<sequence length="53" mass="5942">MHYNAGVSKGDVPIRFIKPEACQEVSRCIIPKCSSIQGRKNLSQESLLLKRVL</sequence>
<reference evidence="1" key="2">
    <citation type="submission" date="2020-06" db="EMBL/GenBank/DDBJ databases">
        <title>Helianthus annuus Genome sequencing and assembly Release 2.</title>
        <authorList>
            <person name="Gouzy J."/>
            <person name="Langlade N."/>
            <person name="Munos S."/>
        </authorList>
    </citation>
    <scope>NUCLEOTIDE SEQUENCE</scope>
    <source>
        <tissue evidence="1">Leaves</tissue>
    </source>
</reference>
<evidence type="ECO:0000313" key="1">
    <source>
        <dbReference type="EMBL" id="KAF5804043.1"/>
    </source>
</evidence>
<dbReference type="Proteomes" id="UP000215914">
    <property type="component" value="Unassembled WGS sequence"/>
</dbReference>
<dbReference type="EMBL" id="MNCJ02000321">
    <property type="protein sequence ID" value="KAF5804043.1"/>
    <property type="molecule type" value="Genomic_DNA"/>
</dbReference>